<evidence type="ECO:0000313" key="3">
    <source>
        <dbReference type="Proteomes" id="UP000181790"/>
    </source>
</evidence>
<evidence type="ECO:0000313" key="2">
    <source>
        <dbReference type="EMBL" id="OIN58765.1"/>
    </source>
</evidence>
<dbReference type="EMBL" id="MORL01000006">
    <property type="protein sequence ID" value="OIN58765.1"/>
    <property type="molecule type" value="Genomic_DNA"/>
</dbReference>
<organism evidence="2 3">
    <name type="scientific">Arsenicibacter rosenii</name>
    <dbReference type="NCBI Taxonomy" id="1750698"/>
    <lineage>
        <taxon>Bacteria</taxon>
        <taxon>Pseudomonadati</taxon>
        <taxon>Bacteroidota</taxon>
        <taxon>Cytophagia</taxon>
        <taxon>Cytophagales</taxon>
        <taxon>Spirosomataceae</taxon>
        <taxon>Arsenicibacter</taxon>
    </lineage>
</organism>
<name>A0A1S2VKL5_9BACT</name>
<accession>A0A1S2VKL5</accession>
<dbReference type="AlphaFoldDB" id="A0A1S2VKL5"/>
<dbReference type="InterPro" id="IPR045394">
    <property type="entry name" value="Abhydrolase_dom"/>
</dbReference>
<reference evidence="2 3" key="1">
    <citation type="submission" date="2016-10" db="EMBL/GenBank/DDBJ databases">
        <title>Arsenicibacter rosenii gen. nov., sp. nov., an efficient arsenic-methylating bacterium isolated from an arsenic-contaminated paddy soil.</title>
        <authorList>
            <person name="Huang K."/>
        </authorList>
    </citation>
    <scope>NUCLEOTIDE SEQUENCE [LARGE SCALE GENOMIC DNA]</scope>
    <source>
        <strain evidence="2 3">SM-1</strain>
    </source>
</reference>
<gene>
    <name evidence="2" type="ORF">BLX24_13555</name>
</gene>
<evidence type="ECO:0000259" key="1">
    <source>
        <dbReference type="Pfam" id="PF20091"/>
    </source>
</evidence>
<comment type="caution">
    <text evidence="2">The sequence shown here is derived from an EMBL/GenBank/DDBJ whole genome shotgun (WGS) entry which is preliminary data.</text>
</comment>
<protein>
    <recommendedName>
        <fullName evidence="1">Alpha/beta hydrolase domain-containing protein</fullName>
    </recommendedName>
</protein>
<dbReference type="Proteomes" id="UP000181790">
    <property type="component" value="Unassembled WGS sequence"/>
</dbReference>
<feature type="domain" description="Alpha/beta hydrolase" evidence="1">
    <location>
        <begin position="251"/>
        <end position="636"/>
    </location>
</feature>
<proteinExistence type="predicted"/>
<sequence>MSRVDIQNRSLVLNGKAFGAAGAYERLAGKVWFTVSPDNPHNKIIADLARAPRNAVGEVEYSANFYILRPQVAAKGNGTALVEISNRGGKGALSFFNMGGGSRNPETEDQFGDGFLMNQGFTVVWIGWQYDTPDADYALKLIAPVATEAGRTITGLARTDIVLPAKAYHTTLGHRGQLAQPVLDPNSPDATLTVRSTVLGERTTIPRSEWGFGQLENGAIKPDPTSVYLKNGFEPGKIYEVVWPVANPAVAGLGLAAVRDFVSYLKNEATSVAPVSKAIGFGISQSGRYLRHFIYEGFNADEQGRKVFDGVNNHVGGAGMGTFNHRFAEPSRDGTPFYSLFFPVDVFPFTDADQTDAETGQTDGLLKRATAEGVVPKLFHTYTSYEYYGRVASLLHTTGDGTADATLPADVRIYFFAGSQHFPTPVLPNKTSLLPNNTVTHQATPNDLRYGMRALLMAMQRWITDGTEPPVSRYPRIDKGSLVAVDAVRFPAIPNVVHPKTIRYTYRVDYGPDYGDRKIIANQPPKVGKAYGVKVPQVDADGNELDGLRMPEGMVPLGTYTGWNQRNPATGSPEQLTDFYGSYFPFAKTKAAKVAGDPRKSIAERYKNEADYLNKLTKAANDLVKGGYLLPQDLPAVRQRGQIFWKWHME</sequence>
<dbReference type="Pfam" id="PF20091">
    <property type="entry name" value="Abhydrolase_10"/>
    <property type="match status" value="1"/>
</dbReference>
<keyword evidence="3" id="KW-1185">Reference proteome</keyword>